<dbReference type="RefSeq" id="XP_021800890.1">
    <property type="nucleotide sequence ID" value="XM_021945198.1"/>
</dbReference>
<dbReference type="Proteomes" id="UP000515124">
    <property type="component" value="Unplaced"/>
</dbReference>
<dbReference type="InterPro" id="IPR036875">
    <property type="entry name" value="Znf_CCHC_sf"/>
</dbReference>
<dbReference type="PANTHER" id="PTHR33325">
    <property type="entry name" value="ZINC FINGER, CCHC-TYPE-RELATED"/>
    <property type="match status" value="1"/>
</dbReference>
<evidence type="ECO:0000259" key="3">
    <source>
        <dbReference type="PROSITE" id="PS50158"/>
    </source>
</evidence>
<feature type="compositionally biased region" description="Basic residues" evidence="2">
    <location>
        <begin position="217"/>
        <end position="227"/>
    </location>
</feature>
<dbReference type="InterPro" id="IPR001878">
    <property type="entry name" value="Znf_CCHC"/>
</dbReference>
<keyword evidence="4" id="KW-1185">Reference proteome</keyword>
<feature type="compositionally biased region" description="Polar residues" evidence="2">
    <location>
        <begin position="232"/>
        <end position="250"/>
    </location>
</feature>
<dbReference type="PROSITE" id="PS50158">
    <property type="entry name" value="ZF_CCHC"/>
    <property type="match status" value="1"/>
</dbReference>
<evidence type="ECO:0000256" key="2">
    <source>
        <dbReference type="SAM" id="MobiDB-lite"/>
    </source>
</evidence>
<sequence length="355" mass="40284">MSNLAKLEFVAFDISGKNYLSWINDAEVHLETMNLGETIKEGNEASSVDRAKAMIFLRRHIHEGLKCEYLTVKDPLALWGNLKETYDHQRTVILPKVSHDWMHLRLQDFKLVADYNSAMFRISSKLRLCGENITDADLLEKTFTTFHASNVVLRQQYRERGFQKYSDLISCLLLAEQNNELLMQNHQSRPIGFAPFHEVNAALAPSHEAYATSSHGNCRRGRGRGRGTRNGQVQNSNSHRLGPRNTQASHNHQKWNKQDKANGSQPSADRVIEEACHRCGTNGHWARVCRTPKHLVDLYQASIKGKGKKVETYRMDADPTELEPVDATHLDVSDFFVDTDGKSFDPMISDGILPN</sequence>
<dbReference type="GO" id="GO:0003676">
    <property type="term" value="F:nucleic acid binding"/>
    <property type="evidence" value="ECO:0007669"/>
    <property type="project" value="InterPro"/>
</dbReference>
<reference evidence="5" key="1">
    <citation type="submission" date="2025-08" db="UniProtKB">
        <authorList>
            <consortium name="RefSeq"/>
        </authorList>
    </citation>
    <scope>IDENTIFICATION</scope>
</reference>
<name>A0A6P5R7J0_PRUAV</name>
<dbReference type="SUPFAM" id="SSF57756">
    <property type="entry name" value="Retrovirus zinc finger-like domains"/>
    <property type="match status" value="1"/>
</dbReference>
<evidence type="ECO:0000313" key="4">
    <source>
        <dbReference type="Proteomes" id="UP000515124"/>
    </source>
</evidence>
<accession>A0A6P5R7J0</accession>
<keyword evidence="1" id="KW-0862">Zinc</keyword>
<evidence type="ECO:0000256" key="1">
    <source>
        <dbReference type="PROSITE-ProRule" id="PRU00047"/>
    </source>
</evidence>
<protein>
    <submittedName>
        <fullName evidence="5">Uncharacterized protein LOC110745119</fullName>
    </submittedName>
</protein>
<proteinExistence type="predicted"/>
<dbReference type="GeneID" id="110745119"/>
<dbReference type="GO" id="GO:0008270">
    <property type="term" value="F:zinc ion binding"/>
    <property type="evidence" value="ECO:0007669"/>
    <property type="project" value="UniProtKB-KW"/>
</dbReference>
<keyword evidence="1" id="KW-0863">Zinc-finger</keyword>
<feature type="domain" description="CCHC-type" evidence="3">
    <location>
        <begin position="276"/>
        <end position="290"/>
    </location>
</feature>
<organism evidence="4 5">
    <name type="scientific">Prunus avium</name>
    <name type="common">Cherry</name>
    <name type="synonym">Cerasus avium</name>
    <dbReference type="NCBI Taxonomy" id="42229"/>
    <lineage>
        <taxon>Eukaryota</taxon>
        <taxon>Viridiplantae</taxon>
        <taxon>Streptophyta</taxon>
        <taxon>Embryophyta</taxon>
        <taxon>Tracheophyta</taxon>
        <taxon>Spermatophyta</taxon>
        <taxon>Magnoliopsida</taxon>
        <taxon>eudicotyledons</taxon>
        <taxon>Gunneridae</taxon>
        <taxon>Pentapetalae</taxon>
        <taxon>rosids</taxon>
        <taxon>fabids</taxon>
        <taxon>Rosales</taxon>
        <taxon>Rosaceae</taxon>
        <taxon>Amygdaloideae</taxon>
        <taxon>Amygdaleae</taxon>
        <taxon>Prunus</taxon>
    </lineage>
</organism>
<dbReference type="AlphaFoldDB" id="A0A6P5R7J0"/>
<feature type="region of interest" description="Disordered" evidence="2">
    <location>
        <begin position="210"/>
        <end position="267"/>
    </location>
</feature>
<dbReference type="PANTHER" id="PTHR33325:SF11">
    <property type="entry name" value="COLD SHOCK DOMAIN-CONTAINING PROTEIN 4-LIKE"/>
    <property type="match status" value="1"/>
</dbReference>
<keyword evidence="1" id="KW-0479">Metal-binding</keyword>
<dbReference type="KEGG" id="pavi:110745119"/>
<gene>
    <name evidence="5" type="primary">LOC110745119</name>
</gene>
<evidence type="ECO:0000313" key="5">
    <source>
        <dbReference type="RefSeq" id="XP_021800890.1"/>
    </source>
</evidence>